<proteinExistence type="predicted"/>
<protein>
    <submittedName>
        <fullName evidence="1">Uncharacterized protein</fullName>
    </submittedName>
</protein>
<gene>
    <name evidence="1" type="ORF">UW52_C0006G0031</name>
</gene>
<reference evidence="1 2" key="1">
    <citation type="journal article" date="2015" name="Nature">
        <title>rRNA introns, odd ribosomes, and small enigmatic genomes across a large radiation of phyla.</title>
        <authorList>
            <person name="Brown C.T."/>
            <person name="Hug L.A."/>
            <person name="Thomas B.C."/>
            <person name="Sharon I."/>
            <person name="Castelle C.J."/>
            <person name="Singh A."/>
            <person name="Wilkins M.J."/>
            <person name="Williams K.H."/>
            <person name="Banfield J.F."/>
        </authorList>
    </citation>
    <scope>NUCLEOTIDE SEQUENCE [LARGE SCALE GENOMIC DNA]</scope>
</reference>
<dbReference type="AlphaFoldDB" id="A0A0G1IQ89"/>
<sequence length="48" mass="5632">PYEPTEMILAITKSMEKEGKSKADIQKKLMSLGYTTDQIRFVRKYYLS</sequence>
<organism evidence="1 2">
    <name type="scientific">Candidatus Gottesmanbacteria bacterium GW2011_GWA1_44_24b</name>
    <dbReference type="NCBI Taxonomy" id="1618437"/>
    <lineage>
        <taxon>Bacteria</taxon>
        <taxon>Candidatus Gottesmaniibacteriota</taxon>
    </lineage>
</organism>
<name>A0A0G1IQ89_9BACT</name>
<comment type="caution">
    <text evidence="1">The sequence shown here is derived from an EMBL/GenBank/DDBJ whole genome shotgun (WGS) entry which is preliminary data.</text>
</comment>
<dbReference type="EMBL" id="LCIQ01000006">
    <property type="protein sequence ID" value="KKT61310.1"/>
    <property type="molecule type" value="Genomic_DNA"/>
</dbReference>
<dbReference type="Proteomes" id="UP000034521">
    <property type="component" value="Unassembled WGS sequence"/>
</dbReference>
<accession>A0A0G1IQ89</accession>
<evidence type="ECO:0000313" key="1">
    <source>
        <dbReference type="EMBL" id="KKT61310.1"/>
    </source>
</evidence>
<evidence type="ECO:0000313" key="2">
    <source>
        <dbReference type="Proteomes" id="UP000034521"/>
    </source>
</evidence>
<feature type="non-terminal residue" evidence="1">
    <location>
        <position position="1"/>
    </location>
</feature>